<keyword evidence="3 6" id="KW-1133">Transmembrane helix</keyword>
<comment type="subcellular location">
    <subcellularLocation>
        <location evidence="1">Membrane</location>
        <topology evidence="1">Multi-pass membrane protein</topology>
    </subcellularLocation>
</comment>
<gene>
    <name evidence="7" type="ORF">PDIGIT_LOCUS3188</name>
</gene>
<dbReference type="Pfam" id="PF08592">
    <property type="entry name" value="Anthrone_oxy"/>
    <property type="match status" value="1"/>
</dbReference>
<keyword evidence="8" id="KW-1185">Reference proteome</keyword>
<evidence type="ECO:0000256" key="4">
    <source>
        <dbReference type="ARBA" id="ARBA00023136"/>
    </source>
</evidence>
<dbReference type="PANTHER" id="PTHR35042">
    <property type="entry name" value="ANTHRONE OXYGENASE ENCC"/>
    <property type="match status" value="1"/>
</dbReference>
<dbReference type="OrthoDB" id="3750842at2759"/>
<dbReference type="InterPro" id="IPR013901">
    <property type="entry name" value="Anthrone_oxy"/>
</dbReference>
<dbReference type="AlphaFoldDB" id="A0A9W4U6B4"/>
<evidence type="ECO:0000256" key="5">
    <source>
        <dbReference type="ARBA" id="ARBA00034313"/>
    </source>
</evidence>
<organism evidence="7 8">
    <name type="scientific">Periconia digitata</name>
    <dbReference type="NCBI Taxonomy" id="1303443"/>
    <lineage>
        <taxon>Eukaryota</taxon>
        <taxon>Fungi</taxon>
        <taxon>Dikarya</taxon>
        <taxon>Ascomycota</taxon>
        <taxon>Pezizomycotina</taxon>
        <taxon>Dothideomycetes</taxon>
        <taxon>Pleosporomycetidae</taxon>
        <taxon>Pleosporales</taxon>
        <taxon>Massarineae</taxon>
        <taxon>Periconiaceae</taxon>
        <taxon>Periconia</taxon>
    </lineage>
</organism>
<sequence length="166" mass="17724">MALLTSAIQTYSILATALAAGANLSTSVITFPALLHAKPPVLTEQWHILYNTGITPVVGLAATGSAGFATLAYRAAVAPGLSSLEGGLWTKRNLYIAAAAVTIGFAPYTRVVMWDTIQELERRARRGEADDKENTRELVLRWGTLNLWRGVLLLTGAGLGMWASVV</sequence>
<feature type="transmembrane region" description="Helical" evidence="6">
    <location>
        <begin position="147"/>
        <end position="165"/>
    </location>
</feature>
<comment type="similarity">
    <text evidence="5">Belongs to the anthrone oxygenase family.</text>
</comment>
<dbReference type="Proteomes" id="UP001152607">
    <property type="component" value="Unassembled WGS sequence"/>
</dbReference>
<evidence type="ECO:0000256" key="6">
    <source>
        <dbReference type="SAM" id="Phobius"/>
    </source>
</evidence>
<reference evidence="7" key="1">
    <citation type="submission" date="2023-01" db="EMBL/GenBank/DDBJ databases">
        <authorList>
            <person name="Van Ghelder C."/>
            <person name="Rancurel C."/>
        </authorList>
    </citation>
    <scope>NUCLEOTIDE SEQUENCE</scope>
    <source>
        <strain evidence="7">CNCM I-4278</strain>
    </source>
</reference>
<evidence type="ECO:0000313" key="7">
    <source>
        <dbReference type="EMBL" id="CAI6310296.1"/>
    </source>
</evidence>
<evidence type="ECO:0008006" key="9">
    <source>
        <dbReference type="Google" id="ProtNLM"/>
    </source>
</evidence>
<keyword evidence="2 6" id="KW-0812">Transmembrane</keyword>
<feature type="transmembrane region" description="Helical" evidence="6">
    <location>
        <begin position="94"/>
        <end position="113"/>
    </location>
</feature>
<dbReference type="PANTHER" id="PTHR35042:SF1">
    <property type="entry name" value="DUF1772-DOMAIN-CONTAINING PROTEIN"/>
    <property type="match status" value="1"/>
</dbReference>
<dbReference type="EMBL" id="CAOQHR010000002">
    <property type="protein sequence ID" value="CAI6310296.1"/>
    <property type="molecule type" value="Genomic_DNA"/>
</dbReference>
<keyword evidence="4 6" id="KW-0472">Membrane</keyword>
<evidence type="ECO:0000256" key="3">
    <source>
        <dbReference type="ARBA" id="ARBA00022989"/>
    </source>
</evidence>
<accession>A0A9W4U6B4</accession>
<proteinExistence type="inferred from homology"/>
<feature type="transmembrane region" description="Helical" evidence="6">
    <location>
        <begin position="53"/>
        <end position="73"/>
    </location>
</feature>
<evidence type="ECO:0000256" key="1">
    <source>
        <dbReference type="ARBA" id="ARBA00004141"/>
    </source>
</evidence>
<protein>
    <recommendedName>
        <fullName evidence="9">DUF1772-domain-containing protein</fullName>
    </recommendedName>
</protein>
<evidence type="ECO:0000256" key="2">
    <source>
        <dbReference type="ARBA" id="ARBA00022692"/>
    </source>
</evidence>
<evidence type="ECO:0000313" key="8">
    <source>
        <dbReference type="Proteomes" id="UP001152607"/>
    </source>
</evidence>
<dbReference type="GO" id="GO:0016020">
    <property type="term" value="C:membrane"/>
    <property type="evidence" value="ECO:0007669"/>
    <property type="project" value="UniProtKB-SubCell"/>
</dbReference>
<name>A0A9W4U6B4_9PLEO</name>
<comment type="caution">
    <text evidence="7">The sequence shown here is derived from an EMBL/GenBank/DDBJ whole genome shotgun (WGS) entry which is preliminary data.</text>
</comment>